<feature type="compositionally biased region" description="Polar residues" evidence="2">
    <location>
        <begin position="503"/>
        <end position="523"/>
    </location>
</feature>
<proteinExistence type="predicted"/>
<dbReference type="OrthoDB" id="2240312at2759"/>
<dbReference type="PANTHER" id="PTHR28079:SF1">
    <property type="entry name" value="RNA POLYMERASE I-SPECIFIC TRANSCRIPTION INITIATION FACTOR RRN5"/>
    <property type="match status" value="1"/>
</dbReference>
<accession>A0A8H7BD49</accession>
<dbReference type="Gene3D" id="4.10.240.10">
    <property type="entry name" value="Zn(2)-C6 fungal-type DNA-binding domain"/>
    <property type="match status" value="1"/>
</dbReference>
<feature type="compositionally biased region" description="Polar residues" evidence="2">
    <location>
        <begin position="675"/>
        <end position="692"/>
    </location>
</feature>
<comment type="caution">
    <text evidence="4">The sequence shown here is derived from an EMBL/GenBank/DDBJ whole genome shotgun (WGS) entry which is preliminary data.</text>
</comment>
<feature type="domain" description="Zn(2)-C6 fungal-type" evidence="3">
    <location>
        <begin position="236"/>
        <end position="266"/>
    </location>
</feature>
<feature type="region of interest" description="Disordered" evidence="2">
    <location>
        <begin position="613"/>
        <end position="770"/>
    </location>
</feature>
<dbReference type="RefSeq" id="XP_038789218.1">
    <property type="nucleotide sequence ID" value="XM_038927940.1"/>
</dbReference>
<reference evidence="4" key="2">
    <citation type="submission" date="2020-08" db="EMBL/GenBank/DDBJ databases">
        <title>Draft Genome Sequence of Cumin Blight Pathogen Alternaria burnsii.</title>
        <authorList>
            <person name="Feng Z."/>
        </authorList>
    </citation>
    <scope>NUCLEOTIDE SEQUENCE</scope>
    <source>
        <strain evidence="4">CBS107.38</strain>
    </source>
</reference>
<dbReference type="PROSITE" id="PS50048">
    <property type="entry name" value="ZN2_CY6_FUNGAL_2"/>
    <property type="match status" value="1"/>
</dbReference>
<dbReference type="AlphaFoldDB" id="A0A8H7BD49"/>
<dbReference type="PROSITE" id="PS00463">
    <property type="entry name" value="ZN2_CY6_FUNGAL_1"/>
    <property type="match status" value="1"/>
</dbReference>
<dbReference type="Pfam" id="PF00172">
    <property type="entry name" value="Zn_clus"/>
    <property type="match status" value="1"/>
</dbReference>
<dbReference type="GO" id="GO:0042790">
    <property type="term" value="P:nucleolar large rRNA transcription by RNA polymerase I"/>
    <property type="evidence" value="ECO:0007669"/>
    <property type="project" value="InterPro"/>
</dbReference>
<protein>
    <recommendedName>
        <fullName evidence="3">Zn(2)-C6 fungal-type domain-containing protein</fullName>
    </recommendedName>
</protein>
<keyword evidence="1" id="KW-0539">Nucleus</keyword>
<dbReference type="GO" id="GO:0000981">
    <property type="term" value="F:DNA-binding transcription factor activity, RNA polymerase II-specific"/>
    <property type="evidence" value="ECO:0007669"/>
    <property type="project" value="InterPro"/>
</dbReference>
<feature type="region of interest" description="Disordered" evidence="2">
    <location>
        <begin position="1"/>
        <end position="37"/>
    </location>
</feature>
<feature type="compositionally biased region" description="Basic and acidic residues" evidence="2">
    <location>
        <begin position="1"/>
        <end position="18"/>
    </location>
</feature>
<dbReference type="SMART" id="SM00066">
    <property type="entry name" value="GAL4"/>
    <property type="match status" value="1"/>
</dbReference>
<evidence type="ECO:0000259" key="3">
    <source>
        <dbReference type="PROSITE" id="PS50048"/>
    </source>
</evidence>
<dbReference type="EMBL" id="JAAABM010000003">
    <property type="protein sequence ID" value="KAF7679145.1"/>
    <property type="molecule type" value="Genomic_DNA"/>
</dbReference>
<evidence type="ECO:0000313" key="4">
    <source>
        <dbReference type="EMBL" id="KAF7679145.1"/>
    </source>
</evidence>
<dbReference type="InterPro" id="IPR001138">
    <property type="entry name" value="Zn2Cys6_DnaBD"/>
</dbReference>
<sequence length="791" mass="88944">MSSASDYKHSEPSEDSSHESSQPPTVSHTRQKRRRLESIDPARVRKYYLEGKYNDAYRVLFNEDVNRAAARFETHPDNFQYYNRQIGASNWSPSEQAVFFGALERLGKDDIAGIAGAIGTKTIPETQELLLLLHDAATKQSDAKLTLRHVPAAIELSDECNEQLHVAAEALAWFQEVFEANQERDKFGDHWLITPAVADKIESALDTRNLRATSSPLASESEPEPSRRGGRVIIGACTSCKKFKQKCDRATPCANCVRRNTGECIYPEQSIKPETSDQFDNRSKKPKPKAGILQDIPEASLLQPQVMLTLSKTLFMNRSPTIPSPWPHWSEYTSEFAQEPSIYRSAFNDLHTLVVSVTKRLVQTAIIQATSRLRAQRQRVKGRVPLIKRRDALTAIDVVGMPRNSQERWRGVARRCALRVYEGKWSRYRRNKTRREVPWDEFERIMTPIEPSAELLTTDAEMSGNDNAGFSARAKRSGTPLPMDQLGLSDSDDESLLEDSAPPSRSTSQPRNTVDQLANSPPATDSEKHGPQKLTLADFDRETSRKEEQTLWKMLGLEPVIKAEETNIDRDSYEEDLDEDEKIRTVPDGWRSWTSCRAEWEELGTPPPEFAFLANQKPLDVPPILQGDASDTTESTSDSDTNAPTQRPKPQSKPSIQRTIELHTRGTHAYAALQGRSSEPVRSTSRTGSQDNDISDENADVRRLPRPPIELVRRKESPISELNDDPSDSGEQLTQSIGIKSKPVPIASSSDEGSDIEMEQPIQSIETRDDPLHAVLSYDEPKEMDWGSFID</sequence>
<dbReference type="GO" id="GO:0000500">
    <property type="term" value="C:RNA polymerase I upstream activating factor complex"/>
    <property type="evidence" value="ECO:0007669"/>
    <property type="project" value="InterPro"/>
</dbReference>
<reference evidence="4" key="1">
    <citation type="submission" date="2020-01" db="EMBL/GenBank/DDBJ databases">
        <authorList>
            <person name="Feng Z.H.Z."/>
        </authorList>
    </citation>
    <scope>NUCLEOTIDE SEQUENCE</scope>
    <source>
        <strain evidence="4">CBS107.38</strain>
    </source>
</reference>
<keyword evidence="5" id="KW-1185">Reference proteome</keyword>
<dbReference type="GO" id="GO:0006361">
    <property type="term" value="P:transcription initiation at RNA polymerase I promoter"/>
    <property type="evidence" value="ECO:0007669"/>
    <property type="project" value="TreeGrafter"/>
</dbReference>
<dbReference type="PANTHER" id="PTHR28079">
    <property type="entry name" value="RNA POLYMERASE I-SPECIFIC TRANSCRIPTION INITIATION FACTOR RRN5"/>
    <property type="match status" value="1"/>
</dbReference>
<feature type="compositionally biased region" description="Polar residues" evidence="2">
    <location>
        <begin position="642"/>
        <end position="658"/>
    </location>
</feature>
<dbReference type="GO" id="GO:0001181">
    <property type="term" value="F:RNA polymerase I general transcription initiation factor activity"/>
    <property type="evidence" value="ECO:0007669"/>
    <property type="project" value="TreeGrafter"/>
</dbReference>
<dbReference type="SUPFAM" id="SSF57701">
    <property type="entry name" value="Zn2/Cys6 DNA-binding domain"/>
    <property type="match status" value="1"/>
</dbReference>
<feature type="compositionally biased region" description="Low complexity" evidence="2">
    <location>
        <begin position="628"/>
        <end position="641"/>
    </location>
</feature>
<feature type="region of interest" description="Disordered" evidence="2">
    <location>
        <begin position="461"/>
        <end position="533"/>
    </location>
</feature>
<dbReference type="CDD" id="cd00067">
    <property type="entry name" value="GAL4"/>
    <property type="match status" value="1"/>
</dbReference>
<dbReference type="GeneID" id="62201118"/>
<evidence type="ECO:0000256" key="2">
    <source>
        <dbReference type="SAM" id="MobiDB-lite"/>
    </source>
</evidence>
<dbReference type="GO" id="GO:0008270">
    <property type="term" value="F:zinc ion binding"/>
    <property type="evidence" value="ECO:0007669"/>
    <property type="project" value="InterPro"/>
</dbReference>
<organism evidence="4 5">
    <name type="scientific">Alternaria burnsii</name>
    <dbReference type="NCBI Taxonomy" id="1187904"/>
    <lineage>
        <taxon>Eukaryota</taxon>
        <taxon>Fungi</taxon>
        <taxon>Dikarya</taxon>
        <taxon>Ascomycota</taxon>
        <taxon>Pezizomycotina</taxon>
        <taxon>Dothideomycetes</taxon>
        <taxon>Pleosporomycetidae</taxon>
        <taxon>Pleosporales</taxon>
        <taxon>Pleosporineae</taxon>
        <taxon>Pleosporaceae</taxon>
        <taxon>Alternaria</taxon>
        <taxon>Alternaria sect. Alternaria</taxon>
    </lineage>
</organism>
<name>A0A8H7BD49_9PLEO</name>
<dbReference type="Proteomes" id="UP000596902">
    <property type="component" value="Unassembled WGS sequence"/>
</dbReference>
<dbReference type="InterPro" id="IPR036864">
    <property type="entry name" value="Zn2-C6_fun-type_DNA-bd_sf"/>
</dbReference>
<evidence type="ECO:0000313" key="5">
    <source>
        <dbReference type="Proteomes" id="UP000596902"/>
    </source>
</evidence>
<dbReference type="GO" id="GO:0000182">
    <property type="term" value="F:rDNA binding"/>
    <property type="evidence" value="ECO:0007669"/>
    <property type="project" value="TreeGrafter"/>
</dbReference>
<feature type="compositionally biased region" description="Polar residues" evidence="2">
    <location>
        <begin position="729"/>
        <end position="738"/>
    </location>
</feature>
<gene>
    <name evidence="4" type="ORF">GT037_002893</name>
</gene>
<evidence type="ECO:0000256" key="1">
    <source>
        <dbReference type="ARBA" id="ARBA00023242"/>
    </source>
</evidence>
<dbReference type="InterPro" id="IPR039601">
    <property type="entry name" value="Rrn5"/>
</dbReference>